<dbReference type="InterPro" id="IPR002524">
    <property type="entry name" value="Cation_efflux"/>
</dbReference>
<dbReference type="InterPro" id="IPR058533">
    <property type="entry name" value="Cation_efflux_TM"/>
</dbReference>
<comment type="caution">
    <text evidence="9">The sequence shown here is derived from an EMBL/GenBank/DDBJ whole genome shotgun (WGS) entry which is preliminary data.</text>
</comment>
<reference evidence="9" key="2">
    <citation type="journal article" date="2023" name="Microbiol Resour">
        <title>Decontamination and Annotation of the Draft Genome Sequence of the Oomycete Lagenidium giganteum ARSEF 373.</title>
        <authorList>
            <person name="Morgan W.R."/>
            <person name="Tartar A."/>
        </authorList>
    </citation>
    <scope>NUCLEOTIDE SEQUENCE</scope>
    <source>
        <strain evidence="9">ARSEF 373</strain>
    </source>
</reference>
<dbReference type="InterPro" id="IPR036837">
    <property type="entry name" value="Cation_efflux_CTD_sf"/>
</dbReference>
<dbReference type="Pfam" id="PF16916">
    <property type="entry name" value="ZT_dimer"/>
    <property type="match status" value="1"/>
</dbReference>
<feature type="transmembrane region" description="Helical" evidence="6">
    <location>
        <begin position="150"/>
        <end position="170"/>
    </location>
</feature>
<keyword evidence="2" id="KW-0813">Transport</keyword>
<dbReference type="PANTHER" id="PTHR43840">
    <property type="entry name" value="MITOCHONDRIAL METAL TRANSPORTER 1-RELATED"/>
    <property type="match status" value="1"/>
</dbReference>
<dbReference type="Proteomes" id="UP001146120">
    <property type="component" value="Unassembled WGS sequence"/>
</dbReference>
<dbReference type="EMBL" id="DAKRPA010000248">
    <property type="protein sequence ID" value="DAZ94496.1"/>
    <property type="molecule type" value="Genomic_DNA"/>
</dbReference>
<dbReference type="SUPFAM" id="SSF160240">
    <property type="entry name" value="Cation efflux protein cytoplasmic domain-like"/>
    <property type="match status" value="1"/>
</dbReference>
<gene>
    <name evidence="9" type="ORF">N0F65_003430</name>
</gene>
<protein>
    <recommendedName>
        <fullName evidence="11">Cation efflux protein cytoplasmic domain-containing protein</fullName>
    </recommendedName>
</protein>
<organism evidence="9 10">
    <name type="scientific">Lagenidium giganteum</name>
    <dbReference type="NCBI Taxonomy" id="4803"/>
    <lineage>
        <taxon>Eukaryota</taxon>
        <taxon>Sar</taxon>
        <taxon>Stramenopiles</taxon>
        <taxon>Oomycota</taxon>
        <taxon>Peronosporomycetes</taxon>
        <taxon>Pythiales</taxon>
        <taxon>Pythiaceae</taxon>
    </lineage>
</organism>
<evidence type="ECO:0008006" key="11">
    <source>
        <dbReference type="Google" id="ProtNLM"/>
    </source>
</evidence>
<comment type="subcellular location">
    <subcellularLocation>
        <location evidence="1">Membrane</location>
        <topology evidence="1">Multi-pass membrane protein</topology>
    </subcellularLocation>
</comment>
<evidence type="ECO:0000256" key="5">
    <source>
        <dbReference type="ARBA" id="ARBA00023136"/>
    </source>
</evidence>
<feature type="domain" description="Cation efflux protein transmembrane" evidence="7">
    <location>
        <begin position="43"/>
        <end position="244"/>
    </location>
</feature>
<dbReference type="PROSITE" id="PS51257">
    <property type="entry name" value="PROKAR_LIPOPROTEIN"/>
    <property type="match status" value="1"/>
</dbReference>
<dbReference type="GO" id="GO:0008324">
    <property type="term" value="F:monoatomic cation transmembrane transporter activity"/>
    <property type="evidence" value="ECO:0007669"/>
    <property type="project" value="InterPro"/>
</dbReference>
<feature type="transmembrane region" description="Helical" evidence="6">
    <location>
        <begin position="214"/>
        <end position="234"/>
    </location>
</feature>
<dbReference type="Gene3D" id="3.30.70.1350">
    <property type="entry name" value="Cation efflux protein, cytoplasmic domain"/>
    <property type="match status" value="1"/>
</dbReference>
<feature type="transmembrane region" description="Helical" evidence="6">
    <location>
        <begin position="109"/>
        <end position="130"/>
    </location>
</feature>
<dbReference type="AlphaFoldDB" id="A0AAV2YKR6"/>
<evidence type="ECO:0000256" key="2">
    <source>
        <dbReference type="ARBA" id="ARBA00022448"/>
    </source>
</evidence>
<dbReference type="PANTHER" id="PTHR43840:SF52">
    <property type="entry name" value="CATION EFFLUX FAMILY PROTEIN"/>
    <property type="match status" value="1"/>
</dbReference>
<feature type="transmembrane region" description="Helical" evidence="6">
    <location>
        <begin position="40"/>
        <end position="61"/>
    </location>
</feature>
<name>A0AAV2YKR6_9STRA</name>
<evidence type="ECO:0000313" key="10">
    <source>
        <dbReference type="Proteomes" id="UP001146120"/>
    </source>
</evidence>
<sequence>MIKPPQSGPAALKHRDTGISCGGIMASCVKKLAETDQVALVLQLSVATNVMIVMTMTGVAIASHSLALVSALVENMVDLIVQGFLWYVGTRMNKKATSSARFPAGSARFEPVGIICAASIMMLVAVMIIQESVLRLVNGLVHTEIEAPELSPAALVIVGLAVTTKIMLIVHSGVVLRTHRSVAVEAVQLDNRNDAISNAFAIGAYILASAKPTLWYLDPAGAIVIFIFIMISWGKTAHEQVLKLVGVCAEPEFIEAMKKLVADHHECLTLDHLRAYHSGSKYIVEAEVLTPPKMTIEDAHDIGMHLQFKIEQHEDVERAFVHLDYKSRDYDEHVVSKQPNAAALYTSNPSYKPDAANVGDGSTKLAATDQVAAMKQPTTSFHLMDVEDSNPVAKEQLFVVSSSGRNSATVHPGT</sequence>
<dbReference type="Gene3D" id="1.20.1510.10">
    <property type="entry name" value="Cation efflux protein transmembrane domain"/>
    <property type="match status" value="1"/>
</dbReference>
<evidence type="ECO:0000256" key="1">
    <source>
        <dbReference type="ARBA" id="ARBA00004141"/>
    </source>
</evidence>
<keyword evidence="5 6" id="KW-0472">Membrane</keyword>
<reference evidence="9" key="1">
    <citation type="submission" date="2022-11" db="EMBL/GenBank/DDBJ databases">
        <authorList>
            <person name="Morgan W.R."/>
            <person name="Tartar A."/>
        </authorList>
    </citation>
    <scope>NUCLEOTIDE SEQUENCE</scope>
    <source>
        <strain evidence="9">ARSEF 373</strain>
    </source>
</reference>
<evidence type="ECO:0000256" key="3">
    <source>
        <dbReference type="ARBA" id="ARBA00022692"/>
    </source>
</evidence>
<proteinExistence type="predicted"/>
<keyword evidence="4 6" id="KW-1133">Transmembrane helix</keyword>
<dbReference type="GO" id="GO:0016020">
    <property type="term" value="C:membrane"/>
    <property type="evidence" value="ECO:0007669"/>
    <property type="project" value="UniProtKB-SubCell"/>
</dbReference>
<evidence type="ECO:0000256" key="6">
    <source>
        <dbReference type="SAM" id="Phobius"/>
    </source>
</evidence>
<keyword evidence="3 6" id="KW-0812">Transmembrane</keyword>
<evidence type="ECO:0000256" key="4">
    <source>
        <dbReference type="ARBA" id="ARBA00022989"/>
    </source>
</evidence>
<accession>A0AAV2YKR6</accession>
<dbReference type="InterPro" id="IPR050291">
    <property type="entry name" value="CDF_Transporter"/>
</dbReference>
<dbReference type="InterPro" id="IPR027470">
    <property type="entry name" value="Cation_efflux_CTD"/>
</dbReference>
<evidence type="ECO:0000313" key="9">
    <source>
        <dbReference type="EMBL" id="DAZ94496.1"/>
    </source>
</evidence>
<dbReference type="Pfam" id="PF01545">
    <property type="entry name" value="Cation_efflux"/>
    <property type="match status" value="1"/>
</dbReference>
<dbReference type="NCBIfam" id="TIGR01297">
    <property type="entry name" value="CDF"/>
    <property type="match status" value="1"/>
</dbReference>
<evidence type="ECO:0000259" key="8">
    <source>
        <dbReference type="Pfam" id="PF16916"/>
    </source>
</evidence>
<evidence type="ECO:0000259" key="7">
    <source>
        <dbReference type="Pfam" id="PF01545"/>
    </source>
</evidence>
<dbReference type="SUPFAM" id="SSF161111">
    <property type="entry name" value="Cation efflux protein transmembrane domain-like"/>
    <property type="match status" value="1"/>
</dbReference>
<feature type="domain" description="Cation efflux protein cytoplasmic" evidence="8">
    <location>
        <begin position="250"/>
        <end position="324"/>
    </location>
</feature>
<dbReference type="InterPro" id="IPR027469">
    <property type="entry name" value="Cation_efflux_TMD_sf"/>
</dbReference>
<feature type="transmembrane region" description="Helical" evidence="6">
    <location>
        <begin position="67"/>
        <end position="88"/>
    </location>
</feature>
<keyword evidence="10" id="KW-1185">Reference proteome</keyword>